<dbReference type="Gene3D" id="3.40.50.880">
    <property type="match status" value="1"/>
</dbReference>
<dbReference type="STRING" id="229920.ADM99_01765"/>
<dbReference type="GO" id="GO:0004359">
    <property type="term" value="F:glutaminase activity"/>
    <property type="evidence" value="ECO:0007669"/>
    <property type="project" value="UniProtKB-EC"/>
</dbReference>
<evidence type="ECO:0000256" key="6">
    <source>
        <dbReference type="ARBA" id="ARBA00023102"/>
    </source>
</evidence>
<feature type="active site" evidence="10 11">
    <location>
        <position position="188"/>
    </location>
</feature>
<dbReference type="RefSeq" id="WP_062420764.1">
    <property type="nucleotide sequence ID" value="NZ_BBYA01000004.1"/>
</dbReference>
<comment type="catalytic activity">
    <reaction evidence="8 10">
        <text>5-[(5-phospho-1-deoxy-D-ribulos-1-ylimino)methylamino]-1-(5-phospho-beta-D-ribosyl)imidazole-4-carboxamide + L-glutamine = D-erythro-1-(imidazol-4-yl)glycerol 3-phosphate + 5-amino-1-(5-phospho-beta-D-ribosyl)imidazole-4-carboxamide + L-glutamate + H(+)</text>
        <dbReference type="Rhea" id="RHEA:24793"/>
        <dbReference type="ChEBI" id="CHEBI:15378"/>
        <dbReference type="ChEBI" id="CHEBI:29985"/>
        <dbReference type="ChEBI" id="CHEBI:58278"/>
        <dbReference type="ChEBI" id="CHEBI:58359"/>
        <dbReference type="ChEBI" id="CHEBI:58475"/>
        <dbReference type="ChEBI" id="CHEBI:58525"/>
        <dbReference type="EC" id="4.3.2.10"/>
    </reaction>
</comment>
<protein>
    <recommendedName>
        <fullName evidence="10">Imidazole glycerol phosphate synthase subunit HisH</fullName>
        <ecNumber evidence="10">4.3.2.10</ecNumber>
    </recommendedName>
    <alternativeName>
        <fullName evidence="10">IGP synthase glutaminase subunit</fullName>
        <ecNumber evidence="10">3.5.1.2</ecNumber>
    </alternativeName>
    <alternativeName>
        <fullName evidence="10">IGP synthase subunit HisH</fullName>
    </alternativeName>
    <alternativeName>
        <fullName evidence="10">ImGP synthase subunit HisH</fullName>
        <shortName evidence="10">IGPS subunit HisH</shortName>
    </alternativeName>
</protein>
<keyword evidence="4 10" id="KW-0378">Hydrolase</keyword>
<dbReference type="PIRSF" id="PIRSF000495">
    <property type="entry name" value="Amidotransf_hisH"/>
    <property type="match status" value="1"/>
</dbReference>
<feature type="active site" description="Nucleophile" evidence="10 11">
    <location>
        <position position="82"/>
    </location>
</feature>
<dbReference type="Pfam" id="PF00117">
    <property type="entry name" value="GATase"/>
    <property type="match status" value="1"/>
</dbReference>
<dbReference type="EC" id="3.5.1.2" evidence="10"/>
<dbReference type="HAMAP" id="MF_00278">
    <property type="entry name" value="HisH"/>
    <property type="match status" value="1"/>
</dbReference>
<evidence type="ECO:0000313" key="13">
    <source>
        <dbReference type="EMBL" id="KPL74320.1"/>
    </source>
</evidence>
<dbReference type="EC" id="4.3.2.10" evidence="10"/>
<comment type="subcellular location">
    <subcellularLocation>
        <location evidence="10">Cytoplasm</location>
    </subcellularLocation>
</comment>
<evidence type="ECO:0000313" key="14">
    <source>
        <dbReference type="Proteomes" id="UP000050430"/>
    </source>
</evidence>
<keyword evidence="14" id="KW-1185">Reference proteome</keyword>
<evidence type="ECO:0000256" key="5">
    <source>
        <dbReference type="ARBA" id="ARBA00022962"/>
    </source>
</evidence>
<comment type="pathway">
    <text evidence="1 10">Amino-acid biosynthesis; L-histidine biosynthesis; L-histidine from 5-phospho-alpha-D-ribose 1-diphosphate: step 5/9.</text>
</comment>
<organism evidence="13 14">
    <name type="scientific">Leptolinea tardivitalis</name>
    <dbReference type="NCBI Taxonomy" id="229920"/>
    <lineage>
        <taxon>Bacteria</taxon>
        <taxon>Bacillati</taxon>
        <taxon>Chloroflexota</taxon>
        <taxon>Anaerolineae</taxon>
        <taxon>Anaerolineales</taxon>
        <taxon>Anaerolineaceae</taxon>
        <taxon>Leptolinea</taxon>
    </lineage>
</organism>
<keyword evidence="7 10" id="KW-0456">Lyase</keyword>
<dbReference type="InterPro" id="IPR029062">
    <property type="entry name" value="Class_I_gatase-like"/>
</dbReference>
<evidence type="ECO:0000256" key="1">
    <source>
        <dbReference type="ARBA" id="ARBA00005091"/>
    </source>
</evidence>
<dbReference type="PROSITE" id="PS51273">
    <property type="entry name" value="GATASE_TYPE_1"/>
    <property type="match status" value="1"/>
</dbReference>
<dbReference type="GO" id="GO:0000105">
    <property type="term" value="P:L-histidine biosynthetic process"/>
    <property type="evidence" value="ECO:0007669"/>
    <property type="project" value="UniProtKB-UniRule"/>
</dbReference>
<dbReference type="UniPathway" id="UPA00031">
    <property type="reaction ID" value="UER00010"/>
</dbReference>
<evidence type="ECO:0000256" key="7">
    <source>
        <dbReference type="ARBA" id="ARBA00023239"/>
    </source>
</evidence>
<dbReference type="InterPro" id="IPR010139">
    <property type="entry name" value="Imidazole-glycPsynth_HisH"/>
</dbReference>
<evidence type="ECO:0000256" key="8">
    <source>
        <dbReference type="ARBA" id="ARBA00047838"/>
    </source>
</evidence>
<feature type="active site" evidence="10 11">
    <location>
        <position position="186"/>
    </location>
</feature>
<dbReference type="PANTHER" id="PTHR42701">
    <property type="entry name" value="IMIDAZOLE GLYCEROL PHOSPHATE SYNTHASE SUBUNIT HISH"/>
    <property type="match status" value="1"/>
</dbReference>
<evidence type="ECO:0000256" key="3">
    <source>
        <dbReference type="ARBA" id="ARBA00022605"/>
    </source>
</evidence>
<dbReference type="EMBL" id="LGCK01000003">
    <property type="protein sequence ID" value="KPL74320.1"/>
    <property type="molecule type" value="Genomic_DNA"/>
</dbReference>
<feature type="domain" description="Glutamine amidotransferase" evidence="12">
    <location>
        <begin position="7"/>
        <end position="202"/>
    </location>
</feature>
<dbReference type="OrthoDB" id="9807137at2"/>
<dbReference type="PRINTS" id="PR00097">
    <property type="entry name" value="ANTSNTHASEII"/>
</dbReference>
<gene>
    <name evidence="10" type="primary">hisH</name>
    <name evidence="13" type="ORF">ADM99_01765</name>
</gene>
<dbReference type="PANTHER" id="PTHR42701:SF1">
    <property type="entry name" value="IMIDAZOLE GLYCEROL PHOSPHATE SYNTHASE SUBUNIT HISH"/>
    <property type="match status" value="1"/>
</dbReference>
<keyword evidence="10" id="KW-0963">Cytoplasm</keyword>
<evidence type="ECO:0000256" key="2">
    <source>
        <dbReference type="ARBA" id="ARBA00011152"/>
    </source>
</evidence>
<evidence type="ECO:0000256" key="10">
    <source>
        <dbReference type="HAMAP-Rule" id="MF_00278"/>
    </source>
</evidence>
<dbReference type="PATRIC" id="fig|229920.5.peg.804"/>
<dbReference type="AlphaFoldDB" id="A0A0P6X4G8"/>
<comment type="subunit">
    <text evidence="2 10">Heterodimer of HisH and HisF.</text>
</comment>
<comment type="caution">
    <text evidence="13">The sequence shown here is derived from an EMBL/GenBank/DDBJ whole genome shotgun (WGS) entry which is preliminary data.</text>
</comment>
<sequence length="204" mass="22182">MSTTVQLIDAGTGNLQSVHNALTNLGAQIVLVSQAVELKKGLRTILPGVGAFRQFMEGLQGRGFSEPVHQIAQSGVPLLGICVGMQAMFDTGEELGEFSGLGIIHGKVTRFPDQTSFKVPHTGWNNITAAKPSPLLTGIEDGSYFYFNHSYYCQPLDDTDTLTLTDYIQPFSSAISRGSVYGVQFHPEKSQKMGQILLNNFLKL</sequence>
<evidence type="ECO:0000256" key="9">
    <source>
        <dbReference type="ARBA" id="ARBA00049534"/>
    </source>
</evidence>
<dbReference type="Proteomes" id="UP000050430">
    <property type="component" value="Unassembled WGS sequence"/>
</dbReference>
<proteinExistence type="inferred from homology"/>
<evidence type="ECO:0000256" key="11">
    <source>
        <dbReference type="PIRSR" id="PIRSR000495-1"/>
    </source>
</evidence>
<dbReference type="InterPro" id="IPR017926">
    <property type="entry name" value="GATASE"/>
</dbReference>
<dbReference type="GO" id="GO:0005737">
    <property type="term" value="C:cytoplasm"/>
    <property type="evidence" value="ECO:0007669"/>
    <property type="project" value="UniProtKB-SubCell"/>
</dbReference>
<dbReference type="CDD" id="cd01748">
    <property type="entry name" value="GATase1_IGP_Synthase"/>
    <property type="match status" value="1"/>
</dbReference>
<keyword evidence="3 10" id="KW-0028">Amino-acid biosynthesis</keyword>
<dbReference type="GO" id="GO:0000107">
    <property type="term" value="F:imidazoleglycerol-phosphate synthase activity"/>
    <property type="evidence" value="ECO:0007669"/>
    <property type="project" value="UniProtKB-UniRule"/>
</dbReference>
<name>A0A0P6X4G8_9CHLR</name>
<evidence type="ECO:0000256" key="4">
    <source>
        <dbReference type="ARBA" id="ARBA00022801"/>
    </source>
</evidence>
<accession>A0A0P6X4G8</accession>
<evidence type="ECO:0000259" key="12">
    <source>
        <dbReference type="Pfam" id="PF00117"/>
    </source>
</evidence>
<dbReference type="GO" id="GO:0016829">
    <property type="term" value="F:lyase activity"/>
    <property type="evidence" value="ECO:0007669"/>
    <property type="project" value="UniProtKB-KW"/>
</dbReference>
<reference evidence="13 14" key="1">
    <citation type="submission" date="2015-07" db="EMBL/GenBank/DDBJ databases">
        <title>Genome sequence of Leptolinea tardivitalis DSM 16556.</title>
        <authorList>
            <person name="Hemp J."/>
            <person name="Ward L.M."/>
            <person name="Pace L.A."/>
            <person name="Fischer W.W."/>
        </authorList>
    </citation>
    <scope>NUCLEOTIDE SEQUENCE [LARGE SCALE GENOMIC DNA]</scope>
    <source>
        <strain evidence="13 14">YMTK-2</strain>
    </source>
</reference>
<keyword evidence="5 10" id="KW-0315">Glutamine amidotransferase</keyword>
<comment type="catalytic activity">
    <reaction evidence="9 10">
        <text>L-glutamine + H2O = L-glutamate + NH4(+)</text>
        <dbReference type="Rhea" id="RHEA:15889"/>
        <dbReference type="ChEBI" id="CHEBI:15377"/>
        <dbReference type="ChEBI" id="CHEBI:28938"/>
        <dbReference type="ChEBI" id="CHEBI:29985"/>
        <dbReference type="ChEBI" id="CHEBI:58359"/>
        <dbReference type="EC" id="3.5.1.2"/>
    </reaction>
</comment>
<dbReference type="NCBIfam" id="TIGR01855">
    <property type="entry name" value="IMP_synth_hisH"/>
    <property type="match status" value="1"/>
</dbReference>
<dbReference type="SUPFAM" id="SSF52317">
    <property type="entry name" value="Class I glutamine amidotransferase-like"/>
    <property type="match status" value="1"/>
</dbReference>
<keyword evidence="6 10" id="KW-0368">Histidine biosynthesis</keyword>
<comment type="function">
    <text evidence="10">IGPS catalyzes the conversion of PRFAR and glutamine to IGP, AICAR and glutamate. The HisH subunit catalyzes the hydrolysis of glutamine to glutamate and ammonia as part of the synthesis of IGP and AICAR. The resulting ammonia molecule is channeled to the active site of HisF.</text>
</comment>